<dbReference type="EMBL" id="UINC01002342">
    <property type="protein sequence ID" value="SUZ95643.1"/>
    <property type="molecule type" value="Genomic_DNA"/>
</dbReference>
<sequence>MYYYVRQICPPEAGQQQEVILKKVTMSSVAKTKAEMTGGLMTGTQVWRQSILAPEDSSNFNFAIVAFDAGSRNKFHKHSGDQILIVTDGTGTVANDNESLTVTEGDVVLIPAGENHWHGAPDATSMAHITVTVKGSQTEQTEA</sequence>
<evidence type="ECO:0000313" key="2">
    <source>
        <dbReference type="EMBL" id="SUZ95643.1"/>
    </source>
</evidence>
<name>A0A381S3B8_9ZZZZ</name>
<dbReference type="Pfam" id="PF07883">
    <property type="entry name" value="Cupin_2"/>
    <property type="match status" value="1"/>
</dbReference>
<organism evidence="2">
    <name type="scientific">marine metagenome</name>
    <dbReference type="NCBI Taxonomy" id="408172"/>
    <lineage>
        <taxon>unclassified sequences</taxon>
        <taxon>metagenomes</taxon>
        <taxon>ecological metagenomes</taxon>
    </lineage>
</organism>
<dbReference type="PANTHER" id="PTHR43698:SF1">
    <property type="entry name" value="BLL4564 PROTEIN"/>
    <property type="match status" value="1"/>
</dbReference>
<dbReference type="PANTHER" id="PTHR43698">
    <property type="entry name" value="RIBD C-TERMINAL DOMAIN CONTAINING PROTEIN"/>
    <property type="match status" value="1"/>
</dbReference>
<dbReference type="InterPro" id="IPR011051">
    <property type="entry name" value="RmlC_Cupin_sf"/>
</dbReference>
<proteinExistence type="predicted"/>
<dbReference type="SUPFAM" id="SSF51182">
    <property type="entry name" value="RmlC-like cupins"/>
    <property type="match status" value="1"/>
</dbReference>
<feature type="domain" description="Cupin type-2" evidence="1">
    <location>
        <begin position="64"/>
        <end position="126"/>
    </location>
</feature>
<evidence type="ECO:0000259" key="1">
    <source>
        <dbReference type="Pfam" id="PF07883"/>
    </source>
</evidence>
<reference evidence="2" key="1">
    <citation type="submission" date="2018-05" db="EMBL/GenBank/DDBJ databases">
        <authorList>
            <person name="Lanie J.A."/>
            <person name="Ng W.-L."/>
            <person name="Kazmierczak K.M."/>
            <person name="Andrzejewski T.M."/>
            <person name="Davidsen T.M."/>
            <person name="Wayne K.J."/>
            <person name="Tettelin H."/>
            <person name="Glass J.I."/>
            <person name="Rusch D."/>
            <person name="Podicherti R."/>
            <person name="Tsui H.-C.T."/>
            <person name="Winkler M.E."/>
        </authorList>
    </citation>
    <scope>NUCLEOTIDE SEQUENCE</scope>
</reference>
<dbReference type="InterPro" id="IPR014710">
    <property type="entry name" value="RmlC-like_jellyroll"/>
</dbReference>
<gene>
    <name evidence="2" type="ORF">METZ01_LOCUS48497</name>
</gene>
<dbReference type="InterPro" id="IPR013096">
    <property type="entry name" value="Cupin_2"/>
</dbReference>
<accession>A0A381S3B8</accession>
<dbReference type="Gene3D" id="2.60.120.10">
    <property type="entry name" value="Jelly Rolls"/>
    <property type="match status" value="1"/>
</dbReference>
<protein>
    <recommendedName>
        <fullName evidence="1">Cupin type-2 domain-containing protein</fullName>
    </recommendedName>
</protein>
<dbReference type="AlphaFoldDB" id="A0A381S3B8"/>